<proteinExistence type="predicted"/>
<protein>
    <submittedName>
        <fullName evidence="2">18440_t:CDS:1</fullName>
    </submittedName>
</protein>
<gene>
    <name evidence="2" type="ORF">AMORRO_LOCUS11439</name>
</gene>
<dbReference type="Proteomes" id="UP000789342">
    <property type="component" value="Unassembled WGS sequence"/>
</dbReference>
<feature type="non-terminal residue" evidence="2">
    <location>
        <position position="785"/>
    </location>
</feature>
<keyword evidence="3" id="KW-1185">Reference proteome</keyword>
<accession>A0A9N9HFG9</accession>
<dbReference type="EMBL" id="CAJVPV010014487">
    <property type="protein sequence ID" value="CAG8685228.1"/>
    <property type="molecule type" value="Genomic_DNA"/>
</dbReference>
<feature type="coiled-coil region" evidence="1">
    <location>
        <begin position="137"/>
        <end position="185"/>
    </location>
</feature>
<keyword evidence="1" id="KW-0175">Coiled coil</keyword>
<evidence type="ECO:0000313" key="2">
    <source>
        <dbReference type="EMBL" id="CAG8685228.1"/>
    </source>
</evidence>
<dbReference type="AlphaFoldDB" id="A0A9N9HFG9"/>
<name>A0A9N9HFG9_9GLOM</name>
<dbReference type="Gene3D" id="1.20.5.340">
    <property type="match status" value="1"/>
</dbReference>
<evidence type="ECO:0000256" key="1">
    <source>
        <dbReference type="SAM" id="Coils"/>
    </source>
</evidence>
<comment type="caution">
    <text evidence="2">The sequence shown here is derived from an EMBL/GenBank/DDBJ whole genome shotgun (WGS) entry which is preliminary data.</text>
</comment>
<organism evidence="2 3">
    <name type="scientific">Acaulospora morrowiae</name>
    <dbReference type="NCBI Taxonomy" id="94023"/>
    <lineage>
        <taxon>Eukaryota</taxon>
        <taxon>Fungi</taxon>
        <taxon>Fungi incertae sedis</taxon>
        <taxon>Mucoromycota</taxon>
        <taxon>Glomeromycotina</taxon>
        <taxon>Glomeromycetes</taxon>
        <taxon>Diversisporales</taxon>
        <taxon>Acaulosporaceae</taxon>
        <taxon>Acaulospora</taxon>
    </lineage>
</organism>
<sequence length="785" mass="92397">MDEKKKENIAFEQIEKALSRVTIEIDEVKSDSHIKETKSGSKDEEIKWDDIFVSPLKEVVVTWKQTNKHLGLWEIIDGKKELKKIDDIYLDKSYKIYPEETYRDKFYSYSRLVISDRKHLVLHLNRKKPYNIGIFNLNMIENNLDTMENNLDTMENNLDTMENNLDTIENNLDTIEKILNTEKETKLNAPNFEGEMDSWGFIENSDFAVIKGDPIYRAYIFSHSKKDKDKWNCIKMIELKHFTWSHISFDKKLFLAIEKTLILSQWNLKNLILEQQYMIESSKRCRITQNGNSTLLVVQEVNTLFIYSMALGMKLAQLNESNSKIYFIGTDIGERMMISGTWGSCNIIDPFESHPQDNLKDAKKLLRGVEINMPYVVQSDKIIGWFKKDLCIRSLIPDNWIKYLREELRDFKGFGSSYEASRVEKMVDEIIKNTTGTINPPFKDKIEPYDDGIGFQYSCKGYLLEWIVRIDADYDCAYIELAAHKSEIKTEKWKRVEPKRIFSRHREKHYGKEFIINCNPLENENLAMITRAGIYIWTVNSKNETNRIQLLYFWDNELKRENFETPWIINMLKEFSRSCKQSGSYLPTMNFDLVLKDSHLDPMCRQEWIDCYKHDKMFLAYYGTSWIKKLVESKVDIIISELFGECIYLSIENGCIKNTKFLDIIITSFPELSQNYTAYVSEFLAHIAFALPFHNRDLGIVDYYSTSSHLAHCGTYIQISKTTTIDLIVSRLNFRKRIHDFFDKMNLSFFKSETNLTIQLMVPLPKFVTYPYPYNSLKDFIYPAP</sequence>
<evidence type="ECO:0000313" key="3">
    <source>
        <dbReference type="Proteomes" id="UP000789342"/>
    </source>
</evidence>
<reference evidence="2" key="1">
    <citation type="submission" date="2021-06" db="EMBL/GenBank/DDBJ databases">
        <authorList>
            <person name="Kallberg Y."/>
            <person name="Tangrot J."/>
            <person name="Rosling A."/>
        </authorList>
    </citation>
    <scope>NUCLEOTIDE SEQUENCE</scope>
    <source>
        <strain evidence="2">CL551</strain>
    </source>
</reference>
<dbReference type="OrthoDB" id="2413930at2759"/>